<sequence>MFGRNQVIIASTGVLISVGLWIGLRPVKATLDSAKLVFFYGKSFNDQRNFPISKAVDILEQDEFDNGKPTVIYVHGYIEHMEMESVKVVCEAYLKRGDHNIIFVDWADLADGNYLLDAVPNAVKLSNILADAMLELINNGIAINKLHIVGHSLGGQIAGMMARKVKEKSSNTLKLRRITALDPAFPPFYPGWVYKPLGKRDAVLVDVIHTDAWLYGAPVSTGTVDFWPNGGKTLQPGCPKRNYKMLTDNDLCSHRRSWWFWAESVASVDTQKFPAIKCKSWDHFKDGKCDEDAPVAYMGIDCPLNVSGDYFLQTNGDEPYCKGSAGTKYAPKVKT</sequence>
<dbReference type="GO" id="GO:0005615">
    <property type="term" value="C:extracellular space"/>
    <property type="evidence" value="ECO:0007669"/>
    <property type="project" value="TreeGrafter"/>
</dbReference>
<dbReference type="EMBL" id="OU895878">
    <property type="protein sequence ID" value="CAG9802708.1"/>
    <property type="molecule type" value="Genomic_DNA"/>
</dbReference>
<evidence type="ECO:0000259" key="6">
    <source>
        <dbReference type="Pfam" id="PF00151"/>
    </source>
</evidence>
<comment type="similarity">
    <text evidence="2 4">Belongs to the AB hydrolase superfamily. Lipase family.</text>
</comment>
<dbReference type="GO" id="GO:0016042">
    <property type="term" value="P:lipid catabolic process"/>
    <property type="evidence" value="ECO:0007669"/>
    <property type="project" value="TreeGrafter"/>
</dbReference>
<name>A0A9N9RSP0_9DIPT</name>
<feature type="domain" description="Lipase" evidence="6">
    <location>
        <begin position="45"/>
        <end position="320"/>
    </location>
</feature>
<dbReference type="Gene3D" id="3.40.50.1820">
    <property type="entry name" value="alpha/beta hydrolase"/>
    <property type="match status" value="1"/>
</dbReference>
<evidence type="ECO:0000256" key="3">
    <source>
        <dbReference type="ARBA" id="ARBA00022525"/>
    </source>
</evidence>
<dbReference type="PANTHER" id="PTHR11610">
    <property type="entry name" value="LIPASE"/>
    <property type="match status" value="1"/>
</dbReference>
<evidence type="ECO:0000256" key="4">
    <source>
        <dbReference type="RuleBase" id="RU004262"/>
    </source>
</evidence>
<comment type="subcellular location">
    <subcellularLocation>
        <location evidence="1">Secreted</location>
    </subcellularLocation>
</comment>
<dbReference type="CDD" id="cd00707">
    <property type="entry name" value="Pancreat_lipase_like"/>
    <property type="match status" value="1"/>
</dbReference>
<dbReference type="InterPro" id="IPR033906">
    <property type="entry name" value="Lipase_N"/>
</dbReference>
<proteinExistence type="inferred from homology"/>
<dbReference type="PRINTS" id="PR00821">
    <property type="entry name" value="TAGLIPASE"/>
</dbReference>
<accession>A0A9N9RSP0</accession>
<evidence type="ECO:0000256" key="2">
    <source>
        <dbReference type="ARBA" id="ARBA00010701"/>
    </source>
</evidence>
<dbReference type="GO" id="GO:0016298">
    <property type="term" value="F:lipase activity"/>
    <property type="evidence" value="ECO:0007669"/>
    <property type="project" value="InterPro"/>
</dbReference>
<dbReference type="PANTHER" id="PTHR11610:SF37">
    <property type="entry name" value="GH01208P"/>
    <property type="match status" value="1"/>
</dbReference>
<keyword evidence="8" id="KW-1185">Reference proteome</keyword>
<keyword evidence="5" id="KW-1133">Transmembrane helix</keyword>
<dbReference type="InterPro" id="IPR000734">
    <property type="entry name" value="TAG_lipase"/>
</dbReference>
<evidence type="ECO:0000313" key="8">
    <source>
        <dbReference type="Proteomes" id="UP001153620"/>
    </source>
</evidence>
<evidence type="ECO:0000256" key="1">
    <source>
        <dbReference type="ARBA" id="ARBA00004613"/>
    </source>
</evidence>
<reference evidence="7" key="1">
    <citation type="submission" date="2022-01" db="EMBL/GenBank/DDBJ databases">
        <authorList>
            <person name="King R."/>
        </authorList>
    </citation>
    <scope>NUCLEOTIDE SEQUENCE</scope>
</reference>
<dbReference type="InterPro" id="IPR013818">
    <property type="entry name" value="Lipase"/>
</dbReference>
<gene>
    <name evidence="7" type="ORF">CHIRRI_LOCUS5614</name>
</gene>
<protein>
    <recommendedName>
        <fullName evidence="6">Lipase domain-containing protein</fullName>
    </recommendedName>
</protein>
<dbReference type="FunFam" id="3.40.50.1820:FF:000122">
    <property type="entry name" value="Vitellogenin-3-like Protein"/>
    <property type="match status" value="1"/>
</dbReference>
<dbReference type="Proteomes" id="UP001153620">
    <property type="component" value="Chromosome 2"/>
</dbReference>
<keyword evidence="3" id="KW-0964">Secreted</keyword>
<dbReference type="InterPro" id="IPR029058">
    <property type="entry name" value="AB_hydrolase_fold"/>
</dbReference>
<dbReference type="GO" id="GO:0017171">
    <property type="term" value="F:serine hydrolase activity"/>
    <property type="evidence" value="ECO:0007669"/>
    <property type="project" value="TreeGrafter"/>
</dbReference>
<evidence type="ECO:0000256" key="5">
    <source>
        <dbReference type="SAM" id="Phobius"/>
    </source>
</evidence>
<keyword evidence="5" id="KW-0472">Membrane</keyword>
<dbReference type="OrthoDB" id="199913at2759"/>
<organism evidence="7 8">
    <name type="scientific">Chironomus riparius</name>
    <dbReference type="NCBI Taxonomy" id="315576"/>
    <lineage>
        <taxon>Eukaryota</taxon>
        <taxon>Metazoa</taxon>
        <taxon>Ecdysozoa</taxon>
        <taxon>Arthropoda</taxon>
        <taxon>Hexapoda</taxon>
        <taxon>Insecta</taxon>
        <taxon>Pterygota</taxon>
        <taxon>Neoptera</taxon>
        <taxon>Endopterygota</taxon>
        <taxon>Diptera</taxon>
        <taxon>Nematocera</taxon>
        <taxon>Chironomoidea</taxon>
        <taxon>Chironomidae</taxon>
        <taxon>Chironominae</taxon>
        <taxon>Chironomus</taxon>
    </lineage>
</organism>
<evidence type="ECO:0000313" key="7">
    <source>
        <dbReference type="EMBL" id="CAG9802708.1"/>
    </source>
</evidence>
<dbReference type="Pfam" id="PF00151">
    <property type="entry name" value="Lipase"/>
    <property type="match status" value="1"/>
</dbReference>
<dbReference type="AlphaFoldDB" id="A0A9N9RSP0"/>
<reference evidence="7" key="2">
    <citation type="submission" date="2022-10" db="EMBL/GenBank/DDBJ databases">
        <authorList>
            <consortium name="ENA_rothamsted_submissions"/>
            <consortium name="culmorum"/>
            <person name="King R."/>
        </authorList>
    </citation>
    <scope>NUCLEOTIDE SEQUENCE</scope>
</reference>
<feature type="transmembrane region" description="Helical" evidence="5">
    <location>
        <begin position="7"/>
        <end position="24"/>
    </location>
</feature>
<dbReference type="SUPFAM" id="SSF53474">
    <property type="entry name" value="alpha/beta-Hydrolases"/>
    <property type="match status" value="1"/>
</dbReference>
<keyword evidence="5" id="KW-0812">Transmembrane</keyword>